<keyword evidence="8" id="KW-1185">Reference proteome</keyword>
<accession>A0ABN2S1G1</accession>
<protein>
    <submittedName>
        <fullName evidence="7">Long-chain-fatty-acid--CoA ligase</fullName>
    </submittedName>
</protein>
<organism evidence="7 8">
    <name type="scientific">Catenulispora subtropica</name>
    <dbReference type="NCBI Taxonomy" id="450798"/>
    <lineage>
        <taxon>Bacteria</taxon>
        <taxon>Bacillati</taxon>
        <taxon>Actinomycetota</taxon>
        <taxon>Actinomycetes</taxon>
        <taxon>Catenulisporales</taxon>
        <taxon>Catenulisporaceae</taxon>
        <taxon>Catenulispora</taxon>
    </lineage>
</organism>
<sequence length="550" mass="58621">MTGRWNTSVAELLAARVGDHRSALTWSGQDGVVRRVSWDEHVRRSAARAAWLAGRLAAVGEGTAEGPRHVGILMENVPEFSFLLGAAGLGGFTLVGLNPTRGAAEVVRDARHTDCALIITETPFLAMVRDSGIPVVNIDAPDQWNPRSAPGSSGSSHAVSLNAAETPFMLIMTSGTTSAPKAVVCTQGKVASQGSTLARQRGLTADDVLYCAMPLFHSNAVIAAWIPAVATGGTLALRRRFSASGFLADVRRFGATYANYVGKPLAYILATPERPDDSDNTLRQVFGNEAAPADVDRFAKRFGCAVTDAFGSTEGGISFYRLPSTPSGALGVPVGDVRIVDVETGAECGAGEIGEMVNFAGAGAFEGYYRHREADEAKLRDGRFWSGDLAYRDEHGNFFFAGRSGDWIRVGGENFASGPIARAVEEWEGAVAAAAYGVPDAVAGDQVMVALEASGGAGGFDPEAFAAYLESRSELPELWWPRYVRLVPAMPRTATNKIVVRDLVAEAWRTADPVFLRDGRRGPYRAMTDGDRSGLAREFDEHGRTPPGHR</sequence>
<keyword evidence="4" id="KW-0067">ATP-binding</keyword>
<dbReference type="Gene3D" id="3.30.300.30">
    <property type="match status" value="1"/>
</dbReference>
<evidence type="ECO:0000256" key="4">
    <source>
        <dbReference type="ARBA" id="ARBA00022840"/>
    </source>
</evidence>
<evidence type="ECO:0000313" key="7">
    <source>
        <dbReference type="EMBL" id="GAA1978767.1"/>
    </source>
</evidence>
<dbReference type="EMBL" id="BAAAQM010000025">
    <property type="protein sequence ID" value="GAA1978767.1"/>
    <property type="molecule type" value="Genomic_DNA"/>
</dbReference>
<evidence type="ECO:0000313" key="8">
    <source>
        <dbReference type="Proteomes" id="UP001499854"/>
    </source>
</evidence>
<comment type="caution">
    <text evidence="7">The sequence shown here is derived from an EMBL/GenBank/DDBJ whole genome shotgun (WGS) entry which is preliminary data.</text>
</comment>
<dbReference type="Gene3D" id="3.40.50.12780">
    <property type="entry name" value="N-terminal domain of ligase-like"/>
    <property type="match status" value="1"/>
</dbReference>
<feature type="compositionally biased region" description="Basic and acidic residues" evidence="5">
    <location>
        <begin position="528"/>
        <end position="544"/>
    </location>
</feature>
<feature type="region of interest" description="Disordered" evidence="5">
    <location>
        <begin position="520"/>
        <end position="550"/>
    </location>
</feature>
<dbReference type="InterPro" id="IPR042099">
    <property type="entry name" value="ANL_N_sf"/>
</dbReference>
<dbReference type="Proteomes" id="UP001499854">
    <property type="component" value="Unassembled WGS sequence"/>
</dbReference>
<name>A0ABN2S1G1_9ACTN</name>
<evidence type="ECO:0000256" key="3">
    <source>
        <dbReference type="ARBA" id="ARBA00022741"/>
    </source>
</evidence>
<dbReference type="SUPFAM" id="SSF56801">
    <property type="entry name" value="Acetyl-CoA synthetase-like"/>
    <property type="match status" value="1"/>
</dbReference>
<evidence type="ECO:0000256" key="1">
    <source>
        <dbReference type="ARBA" id="ARBA00006432"/>
    </source>
</evidence>
<proteinExistence type="inferred from homology"/>
<dbReference type="Pfam" id="PF00501">
    <property type="entry name" value="AMP-binding"/>
    <property type="match status" value="1"/>
</dbReference>
<gene>
    <name evidence="7" type="ORF">GCM10009838_44510</name>
</gene>
<dbReference type="RefSeq" id="WP_344659015.1">
    <property type="nucleotide sequence ID" value="NZ_BAAAQM010000025.1"/>
</dbReference>
<dbReference type="PANTHER" id="PTHR43107">
    <property type="entry name" value="LONG-CHAIN FATTY ACID TRANSPORT PROTEIN"/>
    <property type="match status" value="1"/>
</dbReference>
<reference evidence="7 8" key="1">
    <citation type="journal article" date="2019" name="Int. J. Syst. Evol. Microbiol.">
        <title>The Global Catalogue of Microorganisms (GCM) 10K type strain sequencing project: providing services to taxonomists for standard genome sequencing and annotation.</title>
        <authorList>
            <consortium name="The Broad Institute Genomics Platform"/>
            <consortium name="The Broad Institute Genome Sequencing Center for Infectious Disease"/>
            <person name="Wu L."/>
            <person name="Ma J."/>
        </authorList>
    </citation>
    <scope>NUCLEOTIDE SEQUENCE [LARGE SCALE GENOMIC DNA]</scope>
    <source>
        <strain evidence="7 8">JCM 16013</strain>
    </source>
</reference>
<feature type="domain" description="AMP-dependent synthetase/ligase" evidence="6">
    <location>
        <begin position="20"/>
        <end position="369"/>
    </location>
</feature>
<keyword evidence="3" id="KW-0547">Nucleotide-binding</keyword>
<evidence type="ECO:0000256" key="2">
    <source>
        <dbReference type="ARBA" id="ARBA00022598"/>
    </source>
</evidence>
<comment type="similarity">
    <text evidence="1">Belongs to the ATP-dependent AMP-binding enzyme family.</text>
</comment>
<dbReference type="GO" id="GO:0016874">
    <property type="term" value="F:ligase activity"/>
    <property type="evidence" value="ECO:0007669"/>
    <property type="project" value="UniProtKB-KW"/>
</dbReference>
<evidence type="ECO:0000256" key="5">
    <source>
        <dbReference type="SAM" id="MobiDB-lite"/>
    </source>
</evidence>
<dbReference type="PANTHER" id="PTHR43107:SF15">
    <property type="entry name" value="FATTY ACID TRANSPORT PROTEIN 3, ISOFORM A"/>
    <property type="match status" value="1"/>
</dbReference>
<evidence type="ECO:0000259" key="6">
    <source>
        <dbReference type="Pfam" id="PF00501"/>
    </source>
</evidence>
<keyword evidence="2 7" id="KW-0436">Ligase</keyword>
<dbReference type="InterPro" id="IPR020845">
    <property type="entry name" value="AMP-binding_CS"/>
</dbReference>
<dbReference type="PROSITE" id="PS00455">
    <property type="entry name" value="AMP_BINDING"/>
    <property type="match status" value="1"/>
</dbReference>
<dbReference type="InterPro" id="IPR045851">
    <property type="entry name" value="AMP-bd_C_sf"/>
</dbReference>
<dbReference type="InterPro" id="IPR000873">
    <property type="entry name" value="AMP-dep_synth/lig_dom"/>
</dbReference>